<keyword evidence="8" id="KW-0067">ATP-binding</keyword>
<evidence type="ECO:0000256" key="8">
    <source>
        <dbReference type="ARBA" id="ARBA00022840"/>
    </source>
</evidence>
<dbReference type="SMART" id="SM00388">
    <property type="entry name" value="HisKA"/>
    <property type="match status" value="1"/>
</dbReference>
<keyword evidence="5 11" id="KW-0808">Transferase</keyword>
<dbReference type="Proteomes" id="UP001242480">
    <property type="component" value="Unassembled WGS sequence"/>
</dbReference>
<comment type="subcellular location">
    <subcellularLocation>
        <location evidence="2">Cell membrane</location>
        <topology evidence="2">Multi-pass membrane protein</topology>
    </subcellularLocation>
</comment>
<dbReference type="CDD" id="cd00082">
    <property type="entry name" value="HisKA"/>
    <property type="match status" value="1"/>
</dbReference>
<dbReference type="InterPro" id="IPR036890">
    <property type="entry name" value="HATPase_C_sf"/>
</dbReference>
<evidence type="ECO:0000256" key="3">
    <source>
        <dbReference type="ARBA" id="ARBA00012438"/>
    </source>
</evidence>
<dbReference type="PANTHER" id="PTHR44936:SF10">
    <property type="entry name" value="SENSOR PROTEIN RSTB"/>
    <property type="match status" value="1"/>
</dbReference>
<gene>
    <name evidence="11" type="ORF">QO011_000177</name>
</gene>
<keyword evidence="9" id="KW-1133">Transmembrane helix</keyword>
<evidence type="ECO:0000256" key="4">
    <source>
        <dbReference type="ARBA" id="ARBA00022475"/>
    </source>
</evidence>
<dbReference type="InterPro" id="IPR005467">
    <property type="entry name" value="His_kinase_dom"/>
</dbReference>
<dbReference type="GO" id="GO:0004673">
    <property type="term" value="F:protein histidine kinase activity"/>
    <property type="evidence" value="ECO:0007669"/>
    <property type="project" value="UniProtKB-EC"/>
</dbReference>
<reference evidence="11 12" key="1">
    <citation type="submission" date="2023-07" db="EMBL/GenBank/DDBJ databases">
        <title>Genomic Encyclopedia of Type Strains, Phase IV (KMG-IV): sequencing the most valuable type-strain genomes for metagenomic binning, comparative biology and taxonomic classification.</title>
        <authorList>
            <person name="Goeker M."/>
        </authorList>
    </citation>
    <scope>NUCLEOTIDE SEQUENCE [LARGE SCALE GENOMIC DNA]</scope>
    <source>
        <strain evidence="11 12">DSM 19619</strain>
    </source>
</reference>
<evidence type="ECO:0000256" key="7">
    <source>
        <dbReference type="ARBA" id="ARBA00022777"/>
    </source>
</evidence>
<keyword evidence="6" id="KW-0547">Nucleotide-binding</keyword>
<keyword evidence="12" id="KW-1185">Reference proteome</keyword>
<organism evidence="11 12">
    <name type="scientific">Labrys wisconsinensis</name>
    <dbReference type="NCBI Taxonomy" id="425677"/>
    <lineage>
        <taxon>Bacteria</taxon>
        <taxon>Pseudomonadati</taxon>
        <taxon>Pseudomonadota</taxon>
        <taxon>Alphaproteobacteria</taxon>
        <taxon>Hyphomicrobiales</taxon>
        <taxon>Xanthobacteraceae</taxon>
        <taxon>Labrys</taxon>
    </lineage>
</organism>
<dbReference type="Pfam" id="PF00512">
    <property type="entry name" value="HisKA"/>
    <property type="match status" value="1"/>
</dbReference>
<keyword evidence="4" id="KW-1003">Cell membrane</keyword>
<accession>A0ABU0IYU0</accession>
<dbReference type="Gene3D" id="3.30.565.10">
    <property type="entry name" value="Histidine kinase-like ATPase, C-terminal domain"/>
    <property type="match status" value="1"/>
</dbReference>
<comment type="catalytic activity">
    <reaction evidence="1">
        <text>ATP + protein L-histidine = ADP + protein N-phospho-L-histidine.</text>
        <dbReference type="EC" id="2.7.13.3"/>
    </reaction>
</comment>
<comment type="caution">
    <text evidence="11">The sequence shown here is derived from an EMBL/GenBank/DDBJ whole genome shotgun (WGS) entry which is preliminary data.</text>
</comment>
<sequence length="441" mass="47143">MPSVLAAEADFPLRTLRLGTLIRLRWMAVVGQAFAVLGVHFGFGFPVPLATCLVLIGASACVNIVLGLRYPATQRIDPFQAAAFLAFDIIQLALLLALTGGMQNPFVFLFLAPVLISATSLPPLLTLALGLLAMVCATLLTSWHLPLPWFPGQHMDLPFLFVTGMWASVLLGIAFISVYAWRVAEEGRLLSNALSATELVLAREQHLSQLDGLAAAAAHELGTPLATIALVAKEMEAGIAGHGEFAEDVRLLRSQVQRCREILGKLSSLGQEGSAPFSLLDLSHIIEDVVAPHRDFGIDITVTLEGDRQNEPAAARNAGLLYGLGNIVENAVDFAATKVAIAARWDVGTVSIVVSDDGPGFHNDIIGRLGDPYISRRKPWAVGQPGGGLGLGFFIAKTLLERSGAAIALANRPPPQTGAVVRLDWSRELFERGNTMTDDRV</sequence>
<proteinExistence type="predicted"/>
<evidence type="ECO:0000256" key="5">
    <source>
        <dbReference type="ARBA" id="ARBA00022679"/>
    </source>
</evidence>
<protein>
    <recommendedName>
        <fullName evidence="3">histidine kinase</fullName>
        <ecNumber evidence="3">2.7.13.3</ecNumber>
    </recommendedName>
</protein>
<feature type="domain" description="Histidine kinase" evidence="10">
    <location>
        <begin position="216"/>
        <end position="429"/>
    </location>
</feature>
<dbReference type="Pfam" id="PF02518">
    <property type="entry name" value="HATPase_c"/>
    <property type="match status" value="1"/>
</dbReference>
<evidence type="ECO:0000313" key="11">
    <source>
        <dbReference type="EMBL" id="MDQ0467182.1"/>
    </source>
</evidence>
<dbReference type="InterPro" id="IPR047770">
    <property type="entry name" value="RegB"/>
</dbReference>
<evidence type="ECO:0000256" key="2">
    <source>
        <dbReference type="ARBA" id="ARBA00004651"/>
    </source>
</evidence>
<evidence type="ECO:0000256" key="9">
    <source>
        <dbReference type="SAM" id="Phobius"/>
    </source>
</evidence>
<dbReference type="Gene3D" id="1.10.287.130">
    <property type="match status" value="1"/>
</dbReference>
<name>A0ABU0IYU0_9HYPH</name>
<dbReference type="SUPFAM" id="SSF55874">
    <property type="entry name" value="ATPase domain of HSP90 chaperone/DNA topoisomerase II/histidine kinase"/>
    <property type="match status" value="1"/>
</dbReference>
<dbReference type="PANTHER" id="PTHR44936">
    <property type="entry name" value="SENSOR PROTEIN CREC"/>
    <property type="match status" value="1"/>
</dbReference>
<dbReference type="SUPFAM" id="SSF47384">
    <property type="entry name" value="Homodimeric domain of signal transducing histidine kinase"/>
    <property type="match status" value="1"/>
</dbReference>
<feature type="transmembrane region" description="Helical" evidence="9">
    <location>
        <begin position="128"/>
        <end position="145"/>
    </location>
</feature>
<evidence type="ECO:0000256" key="1">
    <source>
        <dbReference type="ARBA" id="ARBA00000085"/>
    </source>
</evidence>
<evidence type="ECO:0000313" key="12">
    <source>
        <dbReference type="Proteomes" id="UP001242480"/>
    </source>
</evidence>
<evidence type="ECO:0000256" key="6">
    <source>
        <dbReference type="ARBA" id="ARBA00022741"/>
    </source>
</evidence>
<dbReference type="InterPro" id="IPR036097">
    <property type="entry name" value="HisK_dim/P_sf"/>
</dbReference>
<feature type="transmembrane region" description="Helical" evidence="9">
    <location>
        <begin position="157"/>
        <end position="181"/>
    </location>
</feature>
<feature type="transmembrane region" description="Helical" evidence="9">
    <location>
        <begin position="24"/>
        <end position="41"/>
    </location>
</feature>
<dbReference type="NCBIfam" id="NF033792">
    <property type="entry name" value="ActS_PrrB_HisK"/>
    <property type="match status" value="1"/>
</dbReference>
<dbReference type="InterPro" id="IPR003661">
    <property type="entry name" value="HisK_dim/P_dom"/>
</dbReference>
<evidence type="ECO:0000259" key="10">
    <source>
        <dbReference type="PROSITE" id="PS50109"/>
    </source>
</evidence>
<feature type="transmembrane region" description="Helical" evidence="9">
    <location>
        <begin position="47"/>
        <end position="66"/>
    </location>
</feature>
<dbReference type="RefSeq" id="WP_307266495.1">
    <property type="nucleotide sequence ID" value="NZ_JAUSVX010000001.1"/>
</dbReference>
<keyword evidence="7 11" id="KW-0418">Kinase</keyword>
<keyword evidence="9" id="KW-0472">Membrane</keyword>
<dbReference type="EMBL" id="JAUSVX010000001">
    <property type="protein sequence ID" value="MDQ0467182.1"/>
    <property type="molecule type" value="Genomic_DNA"/>
</dbReference>
<dbReference type="SMART" id="SM00387">
    <property type="entry name" value="HATPase_c"/>
    <property type="match status" value="1"/>
</dbReference>
<dbReference type="EC" id="2.7.13.3" evidence="3"/>
<keyword evidence="9" id="KW-0812">Transmembrane</keyword>
<dbReference type="InterPro" id="IPR003594">
    <property type="entry name" value="HATPase_dom"/>
</dbReference>
<dbReference type="PROSITE" id="PS50109">
    <property type="entry name" value="HIS_KIN"/>
    <property type="match status" value="1"/>
</dbReference>
<dbReference type="InterPro" id="IPR050980">
    <property type="entry name" value="2C_sensor_his_kinase"/>
</dbReference>
<feature type="transmembrane region" description="Helical" evidence="9">
    <location>
        <begin position="78"/>
        <end position="98"/>
    </location>
</feature>